<dbReference type="Gene3D" id="2.30.110.10">
    <property type="entry name" value="Electron Transport, Fmn-binding Protein, Chain A"/>
    <property type="match status" value="1"/>
</dbReference>
<dbReference type="RefSeq" id="WP_344200459.1">
    <property type="nucleotide sequence ID" value="NZ_BAAAME010000004.1"/>
</dbReference>
<dbReference type="PANTHER" id="PTHR35802:SF1">
    <property type="entry name" value="PROTEASE SYNTHASE AND SPORULATION PROTEIN PAI 2"/>
    <property type="match status" value="1"/>
</dbReference>
<dbReference type="Proteomes" id="UP001501057">
    <property type="component" value="Unassembled WGS sequence"/>
</dbReference>
<comment type="caution">
    <text evidence="1">The sequence shown here is derived from an EMBL/GenBank/DDBJ whole genome shotgun (WGS) entry which is preliminary data.</text>
</comment>
<accession>A0ABP4VXD2</accession>
<reference evidence="2" key="1">
    <citation type="journal article" date="2019" name="Int. J. Syst. Evol. Microbiol.">
        <title>The Global Catalogue of Microorganisms (GCM) 10K type strain sequencing project: providing services to taxonomists for standard genome sequencing and annotation.</title>
        <authorList>
            <consortium name="The Broad Institute Genomics Platform"/>
            <consortium name="The Broad Institute Genome Sequencing Center for Infectious Disease"/>
            <person name="Wu L."/>
            <person name="Ma J."/>
        </authorList>
    </citation>
    <scope>NUCLEOTIDE SEQUENCE [LARGE SCALE GENOMIC DNA]</scope>
    <source>
        <strain evidence="2">JCM 13518</strain>
    </source>
</reference>
<name>A0ABP4VXD2_9ACTN</name>
<organism evidence="1 2">
    <name type="scientific">Aeromicrobium alkaliterrae</name>
    <dbReference type="NCBI Taxonomy" id="302168"/>
    <lineage>
        <taxon>Bacteria</taxon>
        <taxon>Bacillati</taxon>
        <taxon>Actinomycetota</taxon>
        <taxon>Actinomycetes</taxon>
        <taxon>Propionibacteriales</taxon>
        <taxon>Nocardioidaceae</taxon>
        <taxon>Aeromicrobium</taxon>
    </lineage>
</organism>
<proteinExistence type="predicted"/>
<dbReference type="PANTHER" id="PTHR35802">
    <property type="entry name" value="PROTEASE SYNTHASE AND SPORULATION PROTEIN PAI 2"/>
    <property type="match status" value="1"/>
</dbReference>
<dbReference type="Pfam" id="PF04299">
    <property type="entry name" value="FMN_bind_2"/>
    <property type="match status" value="1"/>
</dbReference>
<protein>
    <submittedName>
        <fullName evidence="1">FMN-binding negative transcriptional regulator</fullName>
    </submittedName>
</protein>
<dbReference type="PIRSF" id="PIRSF010372">
    <property type="entry name" value="PaiB"/>
    <property type="match status" value="1"/>
</dbReference>
<evidence type="ECO:0000313" key="2">
    <source>
        <dbReference type="Proteomes" id="UP001501057"/>
    </source>
</evidence>
<dbReference type="EMBL" id="BAAAME010000004">
    <property type="protein sequence ID" value="GAA1738598.1"/>
    <property type="molecule type" value="Genomic_DNA"/>
</dbReference>
<evidence type="ECO:0000313" key="1">
    <source>
        <dbReference type="EMBL" id="GAA1738598.1"/>
    </source>
</evidence>
<dbReference type="InterPro" id="IPR012349">
    <property type="entry name" value="Split_barrel_FMN-bd"/>
</dbReference>
<gene>
    <name evidence="1" type="ORF">GCM10009710_18640</name>
</gene>
<keyword evidence="2" id="KW-1185">Reference proteome</keyword>
<dbReference type="SUPFAM" id="SSF50475">
    <property type="entry name" value="FMN-binding split barrel"/>
    <property type="match status" value="1"/>
</dbReference>
<sequence length="209" mass="22823">MRPNPKHAVTDPAFIRALVAQEGFATIVSTTSTGPVASHYPVVLDDTADQLVVLTHVGRPDERLHELDAAAAEGREVLVIVQGHHGYVSPSWYAPGASKAPTWNFSVAHLWGVPEVLTPEENLETLVTLVAHFEQHVEEPLWLDRTWGAPVARGTVGLRIPVSRFDVKAKLSQDKDAQTVQNVIDHLRAPGPYANPALADDMERARDEG</sequence>
<dbReference type="InterPro" id="IPR007396">
    <property type="entry name" value="TR_PAI2-type"/>
</dbReference>